<keyword evidence="3" id="KW-1185">Reference proteome</keyword>
<feature type="region of interest" description="Disordered" evidence="1">
    <location>
        <begin position="267"/>
        <end position="300"/>
    </location>
</feature>
<proteinExistence type="predicted"/>
<name>A0A422Q2U0_9TRYP</name>
<feature type="compositionally biased region" description="Polar residues" evidence="1">
    <location>
        <begin position="655"/>
        <end position="664"/>
    </location>
</feature>
<evidence type="ECO:0000256" key="1">
    <source>
        <dbReference type="SAM" id="MobiDB-lite"/>
    </source>
</evidence>
<dbReference type="GeneID" id="40316183"/>
<dbReference type="RefSeq" id="XP_029230395.1">
    <property type="nucleotide sequence ID" value="XM_029369497.1"/>
</dbReference>
<feature type="region of interest" description="Disordered" evidence="1">
    <location>
        <begin position="331"/>
        <end position="365"/>
    </location>
</feature>
<feature type="compositionally biased region" description="Pro residues" evidence="1">
    <location>
        <begin position="666"/>
        <end position="675"/>
    </location>
</feature>
<gene>
    <name evidence="2" type="ORF">Tco025E_02572</name>
</gene>
<dbReference type="EMBL" id="MKKU01000103">
    <property type="protein sequence ID" value="RNF24283.1"/>
    <property type="molecule type" value="Genomic_DNA"/>
</dbReference>
<dbReference type="Proteomes" id="UP000284403">
    <property type="component" value="Unassembled WGS sequence"/>
</dbReference>
<protein>
    <submittedName>
        <fullName evidence="2">Uncharacterized protein</fullName>
    </submittedName>
</protein>
<reference evidence="2 3" key="1">
    <citation type="journal article" date="2018" name="BMC Genomics">
        <title>Genomic comparison of Trypanosoma conorhini and Trypanosoma rangeli to Trypanosoma cruzi strains of high and low virulence.</title>
        <authorList>
            <person name="Bradwell K.R."/>
            <person name="Koparde V.N."/>
            <person name="Matveyev A.V."/>
            <person name="Serrano M.G."/>
            <person name="Alves J.M."/>
            <person name="Parikh H."/>
            <person name="Huang B."/>
            <person name="Lee V."/>
            <person name="Espinosa-Alvarez O."/>
            <person name="Ortiz P.A."/>
            <person name="Costa-Martins A.G."/>
            <person name="Teixeira M.M."/>
            <person name="Buck G.A."/>
        </authorList>
    </citation>
    <scope>NUCLEOTIDE SEQUENCE [LARGE SCALE GENOMIC DNA]</scope>
    <source>
        <strain evidence="2 3">025E</strain>
    </source>
</reference>
<feature type="region of interest" description="Disordered" evidence="1">
    <location>
        <begin position="655"/>
        <end position="675"/>
    </location>
</feature>
<sequence length="675" mass="73330">MSGGGDGGARGLAAEKGDGDGVIRLMLLLHRRLVYGDGPASVRPSVAAAGDGGGEAASLHPSLLRRAGGVATRLSFDEVDDAVAGDSFRGALLHVIREDLKDAIGRRHTTTAAVTPTADASSPLQLTVGVAVWPLERGGRLTVSEATSQLAAYVGRTFAFPATLAFIGRNMRPPCMLAVHAAGSALNGVPLVALKGSPADEAGVAMPTEIAPLLPLASYRHMQLQGGSRHDIRASYEGARWGAFAATPSEKERRCCSQQLQRPSFLFSFSSPSPQRGDGGEALPLQSQRKPSASPSSPDLSLLEAKTYCSSSLSSSLQPAEEAAAIPFKLHTWKGSPPSPARAPKQQQRQLPPQQEQERAAPQRPIMKRARVDIVSHVPDPLGLVVPSQLLLTPEVVLAVRDDIIGQALMDLCTLDNVGLTVTVKHDSERMRNGSICAASPSSLSPPSSPAQPRSFPCATLQIAVDVPRPLELVAISALVDHLLGPGALAEWLRVMRIHVGELFAPQGLDLDSTYVNNLPLRYIEGFLQTNWGTRHCAPHPRIQMRLTLTPLAPQRYGLQHRRLMKLGRRFGAVRWTRKLRFPCLARTCKSRQSHGRGHQTRCVRRYSCRKRWSSGGLFLSKRPWRRKSWSKHSRRRPLSHQCFQAHSWTPWSPHAVSSSQSAHSPLPPIRFPRR</sequence>
<organism evidence="2 3">
    <name type="scientific">Trypanosoma conorhini</name>
    <dbReference type="NCBI Taxonomy" id="83891"/>
    <lineage>
        <taxon>Eukaryota</taxon>
        <taxon>Discoba</taxon>
        <taxon>Euglenozoa</taxon>
        <taxon>Kinetoplastea</taxon>
        <taxon>Metakinetoplastina</taxon>
        <taxon>Trypanosomatida</taxon>
        <taxon>Trypanosomatidae</taxon>
        <taxon>Trypanosoma</taxon>
    </lineage>
</organism>
<comment type="caution">
    <text evidence="2">The sequence shown here is derived from an EMBL/GenBank/DDBJ whole genome shotgun (WGS) entry which is preliminary data.</text>
</comment>
<evidence type="ECO:0000313" key="3">
    <source>
        <dbReference type="Proteomes" id="UP000284403"/>
    </source>
</evidence>
<feature type="compositionally biased region" description="Low complexity" evidence="1">
    <location>
        <begin position="342"/>
        <end position="355"/>
    </location>
</feature>
<dbReference type="OrthoDB" id="10671841at2759"/>
<feature type="compositionally biased region" description="Low complexity" evidence="1">
    <location>
        <begin position="267"/>
        <end position="276"/>
    </location>
</feature>
<evidence type="ECO:0000313" key="2">
    <source>
        <dbReference type="EMBL" id="RNF24283.1"/>
    </source>
</evidence>
<dbReference type="AlphaFoldDB" id="A0A422Q2U0"/>
<feature type="compositionally biased region" description="Low complexity" evidence="1">
    <location>
        <begin position="291"/>
        <end position="300"/>
    </location>
</feature>
<accession>A0A422Q2U0</accession>